<dbReference type="Proteomes" id="UP000642070">
    <property type="component" value="Unassembled WGS sequence"/>
</dbReference>
<dbReference type="AlphaFoldDB" id="A0A917U264"/>
<comment type="caution">
    <text evidence="1">The sequence shown here is derived from an EMBL/GenBank/DDBJ whole genome shotgun (WGS) entry which is preliminary data.</text>
</comment>
<proteinExistence type="predicted"/>
<evidence type="ECO:0000313" key="1">
    <source>
        <dbReference type="EMBL" id="GGM52616.1"/>
    </source>
</evidence>
<dbReference type="RefSeq" id="WP_190253588.1">
    <property type="nucleotide sequence ID" value="NZ_BMPI01000035.1"/>
</dbReference>
<name>A0A917U264_9ACTN</name>
<protein>
    <submittedName>
        <fullName evidence="1">Uncharacterized protein</fullName>
    </submittedName>
</protein>
<sequence>MTVMPRADRVRAEIDRVESLANVAVEVFLNGEPTGMEGLHPHVAYYLHNLAPGRLFRLIAAHRVVLNRHRVEDSPARGEHRVCACCRALWPCPDVSGVAEFWLWGES</sequence>
<keyword evidence="2" id="KW-1185">Reference proteome</keyword>
<gene>
    <name evidence="1" type="ORF">GCM10007977_062740</name>
</gene>
<accession>A0A917U264</accession>
<dbReference type="EMBL" id="BMPI01000035">
    <property type="protein sequence ID" value="GGM52616.1"/>
    <property type="molecule type" value="Genomic_DNA"/>
</dbReference>
<reference evidence="1" key="1">
    <citation type="journal article" date="2014" name="Int. J. Syst. Evol. Microbiol.">
        <title>Complete genome sequence of Corynebacterium casei LMG S-19264T (=DSM 44701T), isolated from a smear-ripened cheese.</title>
        <authorList>
            <consortium name="US DOE Joint Genome Institute (JGI-PGF)"/>
            <person name="Walter F."/>
            <person name="Albersmeier A."/>
            <person name="Kalinowski J."/>
            <person name="Ruckert C."/>
        </authorList>
    </citation>
    <scope>NUCLEOTIDE SEQUENCE</scope>
    <source>
        <strain evidence="1">JCM 19831</strain>
    </source>
</reference>
<reference evidence="1" key="2">
    <citation type="submission" date="2020-09" db="EMBL/GenBank/DDBJ databases">
        <authorList>
            <person name="Sun Q."/>
            <person name="Ohkuma M."/>
        </authorList>
    </citation>
    <scope>NUCLEOTIDE SEQUENCE</scope>
    <source>
        <strain evidence="1">JCM 19831</strain>
    </source>
</reference>
<organism evidence="1 2">
    <name type="scientific">Dactylosporangium sucinum</name>
    <dbReference type="NCBI Taxonomy" id="1424081"/>
    <lineage>
        <taxon>Bacteria</taxon>
        <taxon>Bacillati</taxon>
        <taxon>Actinomycetota</taxon>
        <taxon>Actinomycetes</taxon>
        <taxon>Micromonosporales</taxon>
        <taxon>Micromonosporaceae</taxon>
        <taxon>Dactylosporangium</taxon>
    </lineage>
</organism>
<evidence type="ECO:0000313" key="2">
    <source>
        <dbReference type="Proteomes" id="UP000642070"/>
    </source>
</evidence>